<accession>A0A0U3C2B3</accession>
<dbReference type="EMBL" id="CCXZ01000072">
    <property type="protein sequence ID" value="CEG15033.1"/>
    <property type="molecule type" value="Genomic_DNA"/>
</dbReference>
<dbReference type="Proteomes" id="UP000052230">
    <property type="component" value="Unassembled WGS sequence"/>
</dbReference>
<reference evidence="1 2" key="1">
    <citation type="submission" date="2014-09" db="EMBL/GenBank/DDBJ databases">
        <authorList>
            <person name="Regsiter A."/>
        </authorList>
    </citation>
    <scope>NUCLEOTIDE SEQUENCE [LARGE SCALE GENOMIC DNA]</scope>
</reference>
<dbReference type="AlphaFoldDB" id="A0A0U3C2B3"/>
<gene>
    <name evidence="1" type="ORF">XAC3562_1630001</name>
</gene>
<proteinExistence type="predicted"/>
<keyword evidence="2" id="KW-1185">Reference proteome</keyword>
<evidence type="ECO:0000313" key="2">
    <source>
        <dbReference type="Proteomes" id="UP000052230"/>
    </source>
</evidence>
<comment type="caution">
    <text evidence="1">The sequence shown here is derived from an EMBL/GenBank/DDBJ whole genome shotgun (WGS) entry which is preliminary data.</text>
</comment>
<evidence type="ECO:0000313" key="1">
    <source>
        <dbReference type="EMBL" id="CEG15033.1"/>
    </source>
</evidence>
<organism evidence="1 2">
    <name type="scientific">Xanthomonas citri pv. citri</name>
    <dbReference type="NCBI Taxonomy" id="611301"/>
    <lineage>
        <taxon>Bacteria</taxon>
        <taxon>Pseudomonadati</taxon>
        <taxon>Pseudomonadota</taxon>
        <taxon>Gammaproteobacteria</taxon>
        <taxon>Lysobacterales</taxon>
        <taxon>Lysobacteraceae</taxon>
        <taxon>Xanthomonas</taxon>
    </lineage>
</organism>
<name>A0A0U3C2B3_XANCI</name>
<protein>
    <submittedName>
        <fullName evidence="1">Uncharacterized protein</fullName>
    </submittedName>
</protein>
<sequence>MRQTRAGAALAGQLLFGFVYAQHLARPILGGKDAAKHSFRRQVITTSIDLFGHLPHGNAGGYLSLSICQINPSEIFIRWQTIRKFNNDPYIYSTEYVAVSRLNTIKHFGHFSCSCTIHQGSVQSGT</sequence>